<evidence type="ECO:0000256" key="1">
    <source>
        <dbReference type="ARBA" id="ARBA00023125"/>
    </source>
</evidence>
<dbReference type="Proteomes" id="UP000429595">
    <property type="component" value="Unassembled WGS sequence"/>
</dbReference>
<dbReference type="GO" id="GO:0003700">
    <property type="term" value="F:DNA-binding transcription factor activity"/>
    <property type="evidence" value="ECO:0007669"/>
    <property type="project" value="TreeGrafter"/>
</dbReference>
<dbReference type="EMBL" id="WEIO01000002">
    <property type="protein sequence ID" value="KAB7708175.1"/>
    <property type="molecule type" value="Genomic_DNA"/>
</dbReference>
<dbReference type="GO" id="GO:0046983">
    <property type="term" value="F:protein dimerization activity"/>
    <property type="evidence" value="ECO:0007669"/>
    <property type="project" value="InterPro"/>
</dbReference>
<dbReference type="GO" id="GO:0003677">
    <property type="term" value="F:DNA binding"/>
    <property type="evidence" value="ECO:0007669"/>
    <property type="project" value="UniProtKB-KW"/>
</dbReference>
<dbReference type="GO" id="GO:0005829">
    <property type="term" value="C:cytosol"/>
    <property type="evidence" value="ECO:0007669"/>
    <property type="project" value="TreeGrafter"/>
</dbReference>
<sequence>MIGKNIYEIRKRRGLSLTELADRAGIAKSNLSNIERNLNQNPSINVIEKIAVVLGVDLKTLLKVERNIEPKRTQLDEEWVDFVNELKELGVQKEQMQEYKTLLEFIKWQNEQDVNKESGKRSTN</sequence>
<protein>
    <submittedName>
        <fullName evidence="4">Helix-turn-helix domain-containing protein</fullName>
    </submittedName>
</protein>
<keyword evidence="1" id="KW-0238">DNA-binding</keyword>
<dbReference type="CDD" id="cd00093">
    <property type="entry name" value="HTH_XRE"/>
    <property type="match status" value="1"/>
</dbReference>
<evidence type="ECO:0000313" key="5">
    <source>
        <dbReference type="Proteomes" id="UP000429595"/>
    </source>
</evidence>
<dbReference type="Gene3D" id="1.10.260.40">
    <property type="entry name" value="lambda repressor-like DNA-binding domains"/>
    <property type="match status" value="1"/>
</dbReference>
<dbReference type="InterPro" id="IPR010981">
    <property type="entry name" value="SinR/SinI_dimer_dom"/>
</dbReference>
<organism evidence="4 5">
    <name type="scientific">Bacillus aerolatus</name>
    <dbReference type="NCBI Taxonomy" id="2653354"/>
    <lineage>
        <taxon>Bacteria</taxon>
        <taxon>Bacillati</taxon>
        <taxon>Bacillota</taxon>
        <taxon>Bacilli</taxon>
        <taxon>Bacillales</taxon>
        <taxon>Bacillaceae</taxon>
        <taxon>Bacillus</taxon>
    </lineage>
</organism>
<dbReference type="InterPro" id="IPR036281">
    <property type="entry name" value="SinR/SinI_dimer_dom_sf"/>
</dbReference>
<dbReference type="InterPro" id="IPR050807">
    <property type="entry name" value="TransReg_Diox_bact_type"/>
</dbReference>
<gene>
    <name evidence="4" type="ORF">F9802_05580</name>
</gene>
<dbReference type="Pfam" id="PF01381">
    <property type="entry name" value="HTH_3"/>
    <property type="match status" value="1"/>
</dbReference>
<keyword evidence="5" id="KW-1185">Reference proteome</keyword>
<dbReference type="PROSITE" id="PS50943">
    <property type="entry name" value="HTH_CROC1"/>
    <property type="match status" value="1"/>
</dbReference>
<feature type="domain" description="Sin" evidence="3">
    <location>
        <begin position="66"/>
        <end position="104"/>
    </location>
</feature>
<dbReference type="SUPFAM" id="SSF47406">
    <property type="entry name" value="SinR repressor dimerisation domain-like"/>
    <property type="match status" value="1"/>
</dbReference>
<evidence type="ECO:0000259" key="3">
    <source>
        <dbReference type="PROSITE" id="PS51500"/>
    </source>
</evidence>
<evidence type="ECO:0000313" key="4">
    <source>
        <dbReference type="EMBL" id="KAB7708175.1"/>
    </source>
</evidence>
<dbReference type="SUPFAM" id="SSF47413">
    <property type="entry name" value="lambda repressor-like DNA-binding domains"/>
    <property type="match status" value="1"/>
</dbReference>
<dbReference type="InterPro" id="IPR001387">
    <property type="entry name" value="Cro/C1-type_HTH"/>
</dbReference>
<name>A0A6I1FTY3_9BACI</name>
<dbReference type="InterPro" id="IPR010982">
    <property type="entry name" value="Lambda_DNA-bd_dom_sf"/>
</dbReference>
<dbReference type="SMART" id="SM00530">
    <property type="entry name" value="HTH_XRE"/>
    <property type="match status" value="1"/>
</dbReference>
<feature type="domain" description="HTH cro/C1-type" evidence="2">
    <location>
        <begin position="6"/>
        <end position="61"/>
    </location>
</feature>
<dbReference type="RefSeq" id="WP_152150160.1">
    <property type="nucleotide sequence ID" value="NZ_WEIO01000002.1"/>
</dbReference>
<dbReference type="PROSITE" id="PS51500">
    <property type="entry name" value="SIN"/>
    <property type="match status" value="1"/>
</dbReference>
<dbReference type="PANTHER" id="PTHR46797:SF13">
    <property type="entry name" value="HTH-TYPE TRANSCRIPTIONAL REGULATOR SINR"/>
    <property type="match status" value="1"/>
</dbReference>
<proteinExistence type="predicted"/>
<dbReference type="AlphaFoldDB" id="A0A6I1FTY3"/>
<dbReference type="PANTHER" id="PTHR46797">
    <property type="entry name" value="HTH-TYPE TRANSCRIPTIONAL REGULATOR"/>
    <property type="match status" value="1"/>
</dbReference>
<accession>A0A6I1FTY3</accession>
<comment type="caution">
    <text evidence="4">The sequence shown here is derived from an EMBL/GenBank/DDBJ whole genome shotgun (WGS) entry which is preliminary data.</text>
</comment>
<evidence type="ECO:0000259" key="2">
    <source>
        <dbReference type="PROSITE" id="PS50943"/>
    </source>
</evidence>
<reference evidence="4 5" key="1">
    <citation type="submission" date="2019-10" db="EMBL/GenBank/DDBJ databases">
        <title>Bacillus aerolatum sp. nov., isolated from bioaerosol of sport playgrounds.</title>
        <authorList>
            <person name="Chen P."/>
            <person name="Zhang G."/>
        </authorList>
    </citation>
    <scope>NUCLEOTIDE SEQUENCE [LARGE SCALE GENOMIC DNA]</scope>
    <source>
        <strain evidence="4 5">CX253</strain>
    </source>
</reference>